<name>A0A2Z3GKY9_9BACT</name>
<evidence type="ECO:0000313" key="2">
    <source>
        <dbReference type="Proteomes" id="UP000245999"/>
    </source>
</evidence>
<dbReference type="EMBL" id="CP029145">
    <property type="protein sequence ID" value="AWM31806.1"/>
    <property type="molecule type" value="Genomic_DNA"/>
</dbReference>
<keyword evidence="2" id="KW-1185">Reference proteome</keyword>
<dbReference type="InterPro" id="IPR023213">
    <property type="entry name" value="CAT-like_dom_sf"/>
</dbReference>
<dbReference type="KEGG" id="hnv:DDQ68_02805"/>
<accession>A0A2Z3GKY9</accession>
<dbReference type="Proteomes" id="UP000245999">
    <property type="component" value="Chromosome"/>
</dbReference>
<protein>
    <submittedName>
        <fullName evidence="1">Chloramphenicol acetyltransferase</fullName>
    </submittedName>
</protein>
<dbReference type="SUPFAM" id="SSF52777">
    <property type="entry name" value="CoA-dependent acyltransferases"/>
    <property type="match status" value="1"/>
</dbReference>
<dbReference type="SMART" id="SM01059">
    <property type="entry name" value="CAT"/>
    <property type="match status" value="1"/>
</dbReference>
<gene>
    <name evidence="1" type="ORF">DDQ68_02805</name>
</gene>
<dbReference type="InterPro" id="IPR001707">
    <property type="entry name" value="Cmp_AcTrfase"/>
</dbReference>
<organism evidence="1 2">
    <name type="scientific">Hymenobacter nivis</name>
    <dbReference type="NCBI Taxonomy" id="1850093"/>
    <lineage>
        <taxon>Bacteria</taxon>
        <taxon>Pseudomonadati</taxon>
        <taxon>Bacteroidota</taxon>
        <taxon>Cytophagia</taxon>
        <taxon>Cytophagales</taxon>
        <taxon>Hymenobacteraceae</taxon>
        <taxon>Hymenobacter</taxon>
    </lineage>
</organism>
<dbReference type="RefSeq" id="WP_109654629.1">
    <property type="nucleotide sequence ID" value="NZ_CP029145.1"/>
</dbReference>
<sequence>MKQPIDLATWPRREHYEFFSKFDEPFFGLVADVDCTPAQAEAKRLGMSFFLYYLYHAVEAANAVPEFRHRIEPSQVVAYDRVHASATIGRPDHTFGFSFIEQQPALADFVAGAQLEIAAVQAIGGLNLTERTGRPDVLHCSAIPWVRFTGLTHARSFGGLDSCPKLSFGQVYAAGATRRMAVAVNVHHALADGYHVGQFLDAFQQRLSGGGGG</sequence>
<dbReference type="PANTHER" id="PTHR38474">
    <property type="entry name" value="SLR0299 PROTEIN"/>
    <property type="match status" value="1"/>
</dbReference>
<dbReference type="PANTHER" id="PTHR38474:SF1">
    <property type="entry name" value="SLR0299 PROTEIN"/>
    <property type="match status" value="1"/>
</dbReference>
<dbReference type="OrthoDB" id="9801766at2"/>
<dbReference type="Pfam" id="PF00302">
    <property type="entry name" value="CAT"/>
    <property type="match status" value="1"/>
</dbReference>
<reference evidence="2" key="1">
    <citation type="submission" date="2018-04" db="EMBL/GenBank/DDBJ databases">
        <title>Complete genome of Antarctic heterotrophic bacterium Hymenobacter nivis.</title>
        <authorList>
            <person name="Terashima M."/>
        </authorList>
    </citation>
    <scope>NUCLEOTIDE SEQUENCE [LARGE SCALE GENOMIC DNA]</scope>
    <source>
        <strain evidence="2">NBRC 111535</strain>
    </source>
</reference>
<dbReference type="GO" id="GO:0008811">
    <property type="term" value="F:chloramphenicol O-acetyltransferase activity"/>
    <property type="evidence" value="ECO:0007669"/>
    <property type="project" value="InterPro"/>
</dbReference>
<proteinExistence type="predicted"/>
<evidence type="ECO:0000313" key="1">
    <source>
        <dbReference type="EMBL" id="AWM31806.1"/>
    </source>
</evidence>
<dbReference type="Gene3D" id="3.30.559.10">
    <property type="entry name" value="Chloramphenicol acetyltransferase-like domain"/>
    <property type="match status" value="1"/>
</dbReference>
<dbReference type="AlphaFoldDB" id="A0A2Z3GKY9"/>